<name>A0ABP8FYM4_9SPHI</name>
<organism evidence="1 2">
    <name type="scientific">Mucilaginibacter gynuensis</name>
    <dbReference type="NCBI Taxonomy" id="1302236"/>
    <lineage>
        <taxon>Bacteria</taxon>
        <taxon>Pseudomonadati</taxon>
        <taxon>Bacteroidota</taxon>
        <taxon>Sphingobacteriia</taxon>
        <taxon>Sphingobacteriales</taxon>
        <taxon>Sphingobacteriaceae</taxon>
        <taxon>Mucilaginibacter</taxon>
    </lineage>
</organism>
<dbReference type="Proteomes" id="UP001500582">
    <property type="component" value="Unassembled WGS sequence"/>
</dbReference>
<protein>
    <submittedName>
        <fullName evidence="1">Uncharacterized protein</fullName>
    </submittedName>
</protein>
<reference evidence="2" key="1">
    <citation type="journal article" date="2019" name="Int. J. Syst. Evol. Microbiol.">
        <title>The Global Catalogue of Microorganisms (GCM) 10K type strain sequencing project: providing services to taxonomists for standard genome sequencing and annotation.</title>
        <authorList>
            <consortium name="The Broad Institute Genomics Platform"/>
            <consortium name="The Broad Institute Genome Sequencing Center for Infectious Disease"/>
            <person name="Wu L."/>
            <person name="Ma J."/>
        </authorList>
    </citation>
    <scope>NUCLEOTIDE SEQUENCE [LARGE SCALE GENOMIC DNA]</scope>
    <source>
        <strain evidence="2">JCM 17705</strain>
    </source>
</reference>
<accession>A0ABP8FYM4</accession>
<evidence type="ECO:0000313" key="1">
    <source>
        <dbReference type="EMBL" id="GAA4313542.1"/>
    </source>
</evidence>
<comment type="caution">
    <text evidence="1">The sequence shown here is derived from an EMBL/GenBank/DDBJ whole genome shotgun (WGS) entry which is preliminary data.</text>
</comment>
<gene>
    <name evidence="1" type="ORF">GCM10023149_09350</name>
</gene>
<sequence length="117" mass="13291">MKNGDKLKIQNKGCEYFTLEFRFETLKFSAANTDLKYWGKCSSELLNEIKKDVHVPFEITKGINALSKYYLQNTKPVLGEELDFGGEDIRSFVTLDKVEKLPGKFCAVTVTFNVGPL</sequence>
<proteinExistence type="predicted"/>
<evidence type="ECO:0000313" key="2">
    <source>
        <dbReference type="Proteomes" id="UP001500582"/>
    </source>
</evidence>
<dbReference type="EMBL" id="BAABFT010000002">
    <property type="protein sequence ID" value="GAA4313542.1"/>
    <property type="molecule type" value="Genomic_DNA"/>
</dbReference>
<keyword evidence="2" id="KW-1185">Reference proteome</keyword>